<proteinExistence type="predicted"/>
<name>A0AA38W1J9_9PEZI</name>
<protein>
    <submittedName>
        <fullName evidence="1">Uncharacterized protein</fullName>
    </submittedName>
</protein>
<gene>
    <name evidence="1" type="ORF">NKR19_g3313</name>
</gene>
<reference evidence="1" key="1">
    <citation type="submission" date="2022-07" db="EMBL/GenBank/DDBJ databases">
        <title>Fungi with potential for degradation of polypropylene.</title>
        <authorList>
            <person name="Gostincar C."/>
        </authorList>
    </citation>
    <scope>NUCLEOTIDE SEQUENCE</scope>
    <source>
        <strain evidence="1">EXF-13287</strain>
    </source>
</reference>
<organism evidence="1 2">
    <name type="scientific">Coniochaeta hoffmannii</name>
    <dbReference type="NCBI Taxonomy" id="91930"/>
    <lineage>
        <taxon>Eukaryota</taxon>
        <taxon>Fungi</taxon>
        <taxon>Dikarya</taxon>
        <taxon>Ascomycota</taxon>
        <taxon>Pezizomycotina</taxon>
        <taxon>Sordariomycetes</taxon>
        <taxon>Sordariomycetidae</taxon>
        <taxon>Coniochaetales</taxon>
        <taxon>Coniochaetaceae</taxon>
        <taxon>Coniochaeta</taxon>
    </lineage>
</organism>
<evidence type="ECO:0000313" key="1">
    <source>
        <dbReference type="EMBL" id="KAJ9158440.1"/>
    </source>
</evidence>
<dbReference type="Proteomes" id="UP001174691">
    <property type="component" value="Unassembled WGS sequence"/>
</dbReference>
<dbReference type="EMBL" id="JANBVN010000036">
    <property type="protein sequence ID" value="KAJ9158440.1"/>
    <property type="molecule type" value="Genomic_DNA"/>
</dbReference>
<accession>A0AA38W1J9</accession>
<keyword evidence="2" id="KW-1185">Reference proteome</keyword>
<sequence>MPCCPSAIRLPEVMLALHINTTNHTTATYDHRRRKTRDPVRSPTDKPAIVRLVLGWVTTGESLMLYVFACLHE</sequence>
<comment type="caution">
    <text evidence="1">The sequence shown here is derived from an EMBL/GenBank/DDBJ whole genome shotgun (WGS) entry which is preliminary data.</text>
</comment>
<dbReference type="AlphaFoldDB" id="A0AA38W1J9"/>
<evidence type="ECO:0000313" key="2">
    <source>
        <dbReference type="Proteomes" id="UP001174691"/>
    </source>
</evidence>